<accession>A0AAP7ZHW0</accession>
<dbReference type="InterPro" id="IPR027417">
    <property type="entry name" value="P-loop_NTPase"/>
</dbReference>
<feature type="domain" description="Sigma-54 factor interaction" evidence="5">
    <location>
        <begin position="18"/>
        <end position="248"/>
    </location>
</feature>
<dbReference type="SUPFAM" id="SSF52540">
    <property type="entry name" value="P-loop containing nucleoside triphosphate hydrolases"/>
    <property type="match status" value="1"/>
</dbReference>
<evidence type="ECO:0000313" key="7">
    <source>
        <dbReference type="Proteomes" id="UP000216164"/>
    </source>
</evidence>
<dbReference type="InterPro" id="IPR058031">
    <property type="entry name" value="AAA_lid_NorR"/>
</dbReference>
<dbReference type="FunFam" id="3.40.50.300:FF:000006">
    <property type="entry name" value="DNA-binding transcriptional regulator NtrC"/>
    <property type="match status" value="1"/>
</dbReference>
<dbReference type="PROSITE" id="PS50045">
    <property type="entry name" value="SIGMA54_INTERACT_4"/>
    <property type="match status" value="1"/>
</dbReference>
<dbReference type="SUPFAM" id="SSF46689">
    <property type="entry name" value="Homeodomain-like"/>
    <property type="match status" value="1"/>
</dbReference>
<keyword evidence="1" id="KW-0547">Nucleotide-binding</keyword>
<dbReference type="GO" id="GO:0006355">
    <property type="term" value="P:regulation of DNA-templated transcription"/>
    <property type="evidence" value="ECO:0007669"/>
    <property type="project" value="InterPro"/>
</dbReference>
<dbReference type="InterPro" id="IPR002078">
    <property type="entry name" value="Sigma_54_int"/>
</dbReference>
<dbReference type="InterPro" id="IPR003593">
    <property type="entry name" value="AAA+_ATPase"/>
</dbReference>
<evidence type="ECO:0000259" key="5">
    <source>
        <dbReference type="PROSITE" id="PS50045"/>
    </source>
</evidence>
<dbReference type="EMBL" id="NCTK01000002">
    <property type="protein sequence ID" value="OYQ09397.1"/>
    <property type="molecule type" value="Genomic_DNA"/>
</dbReference>
<dbReference type="PANTHER" id="PTHR32071">
    <property type="entry name" value="TRANSCRIPTIONAL REGULATORY PROTEIN"/>
    <property type="match status" value="1"/>
</dbReference>
<gene>
    <name evidence="6" type="ORF">B7R77_20960</name>
</gene>
<reference evidence="6 7" key="1">
    <citation type="submission" date="2017-04" db="EMBL/GenBank/DDBJ databases">
        <title>Genome Announcement: Closed genomes of Ralstonia solanacearum strains K60, UW551, and UW700.</title>
        <authorList>
            <person name="Hayes M."/>
            <person name="Macintyre A.M."/>
            <person name="Allen C."/>
        </authorList>
    </citation>
    <scope>NUCLEOTIDE SEQUENCE [LARGE SCALE GENOMIC DNA]</scope>
    <source>
        <strain evidence="6 7">UW25</strain>
    </source>
</reference>
<dbReference type="InterPro" id="IPR009057">
    <property type="entry name" value="Homeodomain-like_sf"/>
</dbReference>
<dbReference type="Gene3D" id="1.10.8.60">
    <property type="match status" value="1"/>
</dbReference>
<dbReference type="RefSeq" id="WP_094394928.1">
    <property type="nucleotide sequence ID" value="NZ_NCTK01000002.1"/>
</dbReference>
<organism evidence="6 7">
    <name type="scientific">Ralstonia solanacearum K60</name>
    <dbReference type="NCBI Taxonomy" id="1091042"/>
    <lineage>
        <taxon>Bacteria</taxon>
        <taxon>Pseudomonadati</taxon>
        <taxon>Pseudomonadota</taxon>
        <taxon>Betaproteobacteria</taxon>
        <taxon>Burkholderiales</taxon>
        <taxon>Burkholderiaceae</taxon>
        <taxon>Ralstonia</taxon>
        <taxon>Ralstonia solanacearum species complex</taxon>
    </lineage>
</organism>
<dbReference type="GO" id="GO:0005524">
    <property type="term" value="F:ATP binding"/>
    <property type="evidence" value="ECO:0007669"/>
    <property type="project" value="UniProtKB-KW"/>
</dbReference>
<dbReference type="Gene3D" id="3.40.50.300">
    <property type="entry name" value="P-loop containing nucleotide triphosphate hydrolases"/>
    <property type="match status" value="1"/>
</dbReference>
<dbReference type="AlphaFoldDB" id="A0AAP7ZHW0"/>
<dbReference type="SMART" id="SM00382">
    <property type="entry name" value="AAA"/>
    <property type="match status" value="1"/>
</dbReference>
<dbReference type="Proteomes" id="UP000216164">
    <property type="component" value="Unassembled WGS sequence"/>
</dbReference>
<comment type="caution">
    <text evidence="6">The sequence shown here is derived from an EMBL/GenBank/DDBJ whole genome shotgun (WGS) entry which is preliminary data.</text>
</comment>
<proteinExistence type="predicted"/>
<dbReference type="Pfam" id="PF25601">
    <property type="entry name" value="AAA_lid_14"/>
    <property type="match status" value="1"/>
</dbReference>
<protein>
    <recommendedName>
        <fullName evidence="5">Sigma-54 factor interaction domain-containing protein</fullName>
    </recommendedName>
</protein>
<dbReference type="Pfam" id="PF00158">
    <property type="entry name" value="Sigma54_activat"/>
    <property type="match status" value="1"/>
</dbReference>
<evidence type="ECO:0000313" key="6">
    <source>
        <dbReference type="EMBL" id="OYQ09397.1"/>
    </source>
</evidence>
<dbReference type="Gene3D" id="1.10.10.60">
    <property type="entry name" value="Homeodomain-like"/>
    <property type="match status" value="1"/>
</dbReference>
<keyword evidence="3" id="KW-0805">Transcription regulation</keyword>
<keyword evidence="2" id="KW-0067">ATP-binding</keyword>
<name>A0AAP7ZHW0_RALSL</name>
<keyword evidence="4" id="KW-0804">Transcription</keyword>
<evidence type="ECO:0000256" key="3">
    <source>
        <dbReference type="ARBA" id="ARBA00023015"/>
    </source>
</evidence>
<sequence>MADSRAPNLAEPLPNHGLIGQAPRFRLAVNLIRQYAAWDAPVLIEGETGTGKELAARGIHYCGGRRAHRFIPVNCGAIPENLIENELFGHVRGAFTDASVTGPGLVRLAHQGTLFLDEVDALPPRGQVALLRFLQDGCYRPLGARQEETADVRIVVASNRKLQGLVEERCFRADLMFRLHVLTLEMPPLRERPGDPLLLAEHFLHQFALRYGIAMPRTLDTCTRDWLDEYTWPGNVRELENLIHREFLLCGTGELRIPMPGCCSASNSTNLARAPLSSGMPTYALARKQALEAFDAAYLRDLLHHTSGNVTHAARLAGKERRALGKLLKLRQIDCTQYRNR</sequence>
<evidence type="ECO:0000256" key="4">
    <source>
        <dbReference type="ARBA" id="ARBA00023163"/>
    </source>
</evidence>
<evidence type="ECO:0000256" key="2">
    <source>
        <dbReference type="ARBA" id="ARBA00022840"/>
    </source>
</evidence>
<dbReference type="CDD" id="cd00009">
    <property type="entry name" value="AAA"/>
    <property type="match status" value="1"/>
</dbReference>
<dbReference type="PROSITE" id="PS00688">
    <property type="entry name" value="SIGMA54_INTERACT_3"/>
    <property type="match status" value="1"/>
</dbReference>
<evidence type="ECO:0000256" key="1">
    <source>
        <dbReference type="ARBA" id="ARBA00022741"/>
    </source>
</evidence>
<dbReference type="InterPro" id="IPR025944">
    <property type="entry name" value="Sigma_54_int_dom_CS"/>
</dbReference>